<feature type="domain" description="Guanylate cyclase" evidence="7">
    <location>
        <begin position="752"/>
        <end position="891"/>
    </location>
</feature>
<evidence type="ECO:0000256" key="2">
    <source>
        <dbReference type="ARBA" id="ARBA00022692"/>
    </source>
</evidence>
<feature type="transmembrane region" description="Helical" evidence="6">
    <location>
        <begin position="206"/>
        <end position="225"/>
    </location>
</feature>
<dbReference type="GO" id="GO:0009190">
    <property type="term" value="P:cyclic nucleotide biosynthetic process"/>
    <property type="evidence" value="ECO:0007669"/>
    <property type="project" value="InterPro"/>
</dbReference>
<evidence type="ECO:0000259" key="7">
    <source>
        <dbReference type="PROSITE" id="PS50125"/>
    </source>
</evidence>
<dbReference type="PROSITE" id="PS50125">
    <property type="entry name" value="GUANYLATE_CYCLASE_2"/>
    <property type="match status" value="1"/>
</dbReference>
<accession>A0A7J6M3I2</accession>
<dbReference type="SUPFAM" id="SSF55073">
    <property type="entry name" value="Nucleotide cyclase"/>
    <property type="match status" value="1"/>
</dbReference>
<dbReference type="SMART" id="SM00044">
    <property type="entry name" value="CYCc"/>
    <property type="match status" value="1"/>
</dbReference>
<feature type="transmembrane region" description="Helical" evidence="6">
    <location>
        <begin position="262"/>
        <end position="285"/>
    </location>
</feature>
<evidence type="ECO:0000256" key="1">
    <source>
        <dbReference type="ARBA" id="ARBA00004141"/>
    </source>
</evidence>
<feature type="region of interest" description="Disordered" evidence="5">
    <location>
        <begin position="106"/>
        <end position="144"/>
    </location>
</feature>
<feature type="domain" description="EF-hand" evidence="8">
    <location>
        <begin position="356"/>
        <end position="391"/>
    </location>
</feature>
<proteinExistence type="predicted"/>
<comment type="caution">
    <text evidence="9">The sequence shown here is derived from an EMBL/GenBank/DDBJ whole genome shotgun (WGS) entry which is preliminary data.</text>
</comment>
<dbReference type="InterPro" id="IPR001054">
    <property type="entry name" value="A/G_cyclase"/>
</dbReference>
<feature type="transmembrane region" description="Helical" evidence="6">
    <location>
        <begin position="607"/>
        <end position="625"/>
    </location>
</feature>
<evidence type="ECO:0000256" key="3">
    <source>
        <dbReference type="ARBA" id="ARBA00022989"/>
    </source>
</evidence>
<evidence type="ECO:0000256" key="5">
    <source>
        <dbReference type="SAM" id="MobiDB-lite"/>
    </source>
</evidence>
<keyword evidence="4 6" id="KW-0472">Membrane</keyword>
<dbReference type="EMBL" id="JAAPAO010000245">
    <property type="protein sequence ID" value="KAF4666035.1"/>
    <property type="molecule type" value="Genomic_DNA"/>
</dbReference>
<dbReference type="Gene3D" id="1.20.120.350">
    <property type="entry name" value="Voltage-gated potassium channels. Chain C"/>
    <property type="match status" value="1"/>
</dbReference>
<gene>
    <name evidence="9" type="primary">NPR2_3</name>
    <name evidence="9" type="ORF">FOL47_004305</name>
</gene>
<dbReference type="Pfam" id="PF00211">
    <property type="entry name" value="Guanylate_cyc"/>
    <property type="match status" value="1"/>
</dbReference>
<dbReference type="OrthoDB" id="429436at2759"/>
<dbReference type="InterPro" id="IPR011992">
    <property type="entry name" value="EF-hand-dom_pair"/>
</dbReference>
<feature type="transmembrane region" description="Helical" evidence="6">
    <location>
        <begin position="475"/>
        <end position="493"/>
    </location>
</feature>
<dbReference type="SUPFAM" id="SSF47473">
    <property type="entry name" value="EF-hand"/>
    <property type="match status" value="1"/>
</dbReference>
<keyword evidence="3 6" id="KW-1133">Transmembrane helix</keyword>
<reference evidence="9 10" key="1">
    <citation type="submission" date="2020-04" db="EMBL/GenBank/DDBJ databases">
        <title>Perkinsus chesapeaki whole genome sequence.</title>
        <authorList>
            <person name="Bogema D.R."/>
        </authorList>
    </citation>
    <scope>NUCLEOTIDE SEQUENCE [LARGE SCALE GENOMIC DNA]</scope>
    <source>
        <strain evidence="9">ATCC PRA-425</strain>
    </source>
</reference>
<dbReference type="PANTHER" id="PTHR43081:SF1">
    <property type="entry name" value="ADENYLATE CYCLASE, TERMINAL-DIFFERENTIATION SPECIFIC"/>
    <property type="match status" value="1"/>
</dbReference>
<evidence type="ECO:0000256" key="6">
    <source>
        <dbReference type="SAM" id="Phobius"/>
    </source>
</evidence>
<protein>
    <submittedName>
        <fullName evidence="9">Nitrogen permease regulator 2</fullName>
    </submittedName>
</protein>
<evidence type="ECO:0000313" key="9">
    <source>
        <dbReference type="EMBL" id="KAF4666035.1"/>
    </source>
</evidence>
<dbReference type="AlphaFoldDB" id="A0A7J6M3I2"/>
<feature type="region of interest" description="Disordered" evidence="5">
    <location>
        <begin position="1007"/>
        <end position="1029"/>
    </location>
</feature>
<evidence type="ECO:0000256" key="4">
    <source>
        <dbReference type="ARBA" id="ARBA00023136"/>
    </source>
</evidence>
<name>A0A7J6M3I2_PERCH</name>
<feature type="compositionally biased region" description="Polar residues" evidence="5">
    <location>
        <begin position="67"/>
        <end position="76"/>
    </location>
</feature>
<dbReference type="GO" id="GO:0016020">
    <property type="term" value="C:membrane"/>
    <property type="evidence" value="ECO:0007669"/>
    <property type="project" value="UniProtKB-SubCell"/>
</dbReference>
<feature type="region of interest" description="Disordered" evidence="5">
    <location>
        <begin position="67"/>
        <end position="93"/>
    </location>
</feature>
<dbReference type="GO" id="GO:0035556">
    <property type="term" value="P:intracellular signal transduction"/>
    <property type="evidence" value="ECO:0007669"/>
    <property type="project" value="InterPro"/>
</dbReference>
<feature type="compositionally biased region" description="Low complexity" evidence="5">
    <location>
        <begin position="1"/>
        <end position="16"/>
    </location>
</feature>
<dbReference type="InterPro" id="IPR029787">
    <property type="entry name" value="Nucleotide_cyclase"/>
</dbReference>
<evidence type="ECO:0000259" key="8">
    <source>
        <dbReference type="PROSITE" id="PS50222"/>
    </source>
</evidence>
<evidence type="ECO:0000313" key="10">
    <source>
        <dbReference type="Proteomes" id="UP000591131"/>
    </source>
</evidence>
<dbReference type="InterPro" id="IPR027359">
    <property type="entry name" value="Volt_channel_dom_sf"/>
</dbReference>
<dbReference type="PANTHER" id="PTHR43081">
    <property type="entry name" value="ADENYLATE CYCLASE, TERMINAL-DIFFERENTIATION SPECIFIC-RELATED"/>
    <property type="match status" value="1"/>
</dbReference>
<comment type="subcellular location">
    <subcellularLocation>
        <location evidence="1">Membrane</location>
        <topology evidence="1">Multi-pass membrane protein</topology>
    </subcellularLocation>
</comment>
<dbReference type="Gene3D" id="3.30.70.1230">
    <property type="entry name" value="Nucleotide cyclase"/>
    <property type="match status" value="1"/>
</dbReference>
<feature type="compositionally biased region" description="Basic and acidic residues" evidence="5">
    <location>
        <begin position="121"/>
        <end position="135"/>
    </location>
</feature>
<feature type="region of interest" description="Disordered" evidence="5">
    <location>
        <begin position="1"/>
        <end position="50"/>
    </location>
</feature>
<dbReference type="GO" id="GO:0005509">
    <property type="term" value="F:calcium ion binding"/>
    <property type="evidence" value="ECO:0007669"/>
    <property type="project" value="InterPro"/>
</dbReference>
<feature type="transmembrane region" description="Helical" evidence="6">
    <location>
        <begin position="237"/>
        <end position="255"/>
    </location>
</feature>
<organism evidence="9 10">
    <name type="scientific">Perkinsus chesapeaki</name>
    <name type="common">Clam parasite</name>
    <name type="synonym">Perkinsus andrewsi</name>
    <dbReference type="NCBI Taxonomy" id="330153"/>
    <lineage>
        <taxon>Eukaryota</taxon>
        <taxon>Sar</taxon>
        <taxon>Alveolata</taxon>
        <taxon>Perkinsozoa</taxon>
        <taxon>Perkinsea</taxon>
        <taxon>Perkinsida</taxon>
        <taxon>Perkinsidae</taxon>
        <taxon>Perkinsus</taxon>
    </lineage>
</organism>
<keyword evidence="2 6" id="KW-0812">Transmembrane</keyword>
<dbReference type="PROSITE" id="PS50222">
    <property type="entry name" value="EF_HAND_2"/>
    <property type="match status" value="1"/>
</dbReference>
<sequence>MPGHSPLPSSLSSPNLTQEESRDNVPSEIGQGLRWRPRRASVAPVPQMPGHVAASWEKLRSMMFNTKDVTVPSTNAPLPPGAETRAASNQGPRLQFTKSATYELQSNLNKKDSSSSSSLYVDRRETSAGDGDHSGDGGGGGGGQSDGGDFENFVAFDEIQRRERVWERVGFESEKTRQNRAKTVKKGFAGKFAKLRRVLEKSTKSPYWIILYYFLTISVLLGPPINMLYSSHTGNTIFGWLTLIAAILFLFEIVAKTIVNPAYLLSLVAFLDIIATLSMCFDISLELFDSAFWVADDKVYFHGYQMVTEKGLAKHLQISQLVCVLTLTRLYRMARALGMLLEHIRSNEMNKLEDEILYRRLQLMFACMDEDNDGYIWPNDFAHAMTYFGLVSEEKAVEIARSLKQSYREEDKARAFLRISAGCPPPPMAGMAFDEFKVEVLNLDRNDKLRSCARETLNQRTQTYAALATMAETTAIKMIFGFTILLISAIYLFNDGYGIKSPASSLSMIDSLYRFQAMNLKNTTAVLENQSQQLLASVPDRFIIVYYKIGGADGPWDIDRLSGTAYNNRRFFDRLLVQAGVGAVGPMPSSVVLEVRSLWIEFGFDSIFMLIIAAVLVFFASFFFMRSFNKIGVSIIYPLRTMVDRLEQLAVFEYAAVGNHEVFATTGATESGGGGSPNEMSTKNKCLAFLGYGVDNRAANGYFNEIKDLDQSLTRVQLMISSWAKYCPYDVVRMILRAGEEVELGVAPQPVTIFFSDIESFTTICEMLPPSQVLRFLSTYFTLVSEIITDNQGTLLEFLGDGILAVWNAPLAVSNHSERCLIAAMTMQGMVDRLSQQDPTWRQALKMVHKPTLRVRMGIHTGQCLVGNVGAPSRMKYGLLGDRVNTASRLENCNKRYDTSVIISESVWMEPGVADHFVCRPLDRVAVKGKSEGLTILEVMTTREDATPEQMVLAGLHIKALEAYRNRDFEVAIKLLDECEKRSRDIGDSWVAPRRLRDQAAYYRQHPPVDENWDGTTRLNHKSFDDTPQ</sequence>
<dbReference type="Proteomes" id="UP000591131">
    <property type="component" value="Unassembled WGS sequence"/>
</dbReference>
<dbReference type="InterPro" id="IPR050697">
    <property type="entry name" value="Adenylyl/Guanylyl_Cyclase_3/4"/>
</dbReference>
<dbReference type="CDD" id="cd07302">
    <property type="entry name" value="CHD"/>
    <property type="match status" value="1"/>
</dbReference>
<keyword evidence="10" id="KW-1185">Reference proteome</keyword>
<dbReference type="InterPro" id="IPR002048">
    <property type="entry name" value="EF_hand_dom"/>
</dbReference>